<dbReference type="eggNOG" id="KOG2187">
    <property type="taxonomic scope" value="Eukaryota"/>
</dbReference>
<dbReference type="EMBL" id="CP000502">
    <property type="protein sequence ID" value="ABN68503.2"/>
    <property type="molecule type" value="Genomic_DNA"/>
</dbReference>
<dbReference type="InParanoid" id="A3M0D5"/>
<keyword evidence="3 4" id="KW-0949">S-adenosyl-L-methionine</keyword>
<dbReference type="Proteomes" id="UP000002258">
    <property type="component" value="Chromosome 8"/>
</dbReference>
<dbReference type="GO" id="GO:0030697">
    <property type="term" value="F:tRNA (uracil(54)-C5)-methyltransferase activity, S-adenosyl methionine-dependent"/>
    <property type="evidence" value="ECO:0007669"/>
    <property type="project" value="UniProtKB-EC"/>
</dbReference>
<name>A3M0D5_PICST</name>
<feature type="binding site" evidence="4">
    <location>
        <position position="355"/>
    </location>
    <ligand>
        <name>S-adenosyl-L-methionine</name>
        <dbReference type="ChEBI" id="CHEBI:59789"/>
    </ligand>
</feature>
<feature type="binding site" evidence="4">
    <location>
        <position position="386"/>
    </location>
    <ligand>
        <name>S-adenosyl-L-methionine</name>
        <dbReference type="ChEBI" id="CHEBI:59789"/>
    </ligand>
</feature>
<sequence length="542" mass="61842">MPTAKNEQYQGPERRERSVLKKLKKVNKKKKRDTDDHTSRANILFLELEEALSTFNSVKNTNVLINDIQNPTELMGNFMFTRDRPTIIADSVDILYQTSEGDGIGFVPKSMYASPFVEEGDDIFNKFTAVVVPKTIVGDKVKIKLNMHHQFYSEAVLLQVLNSNSRSTPRKDTLVVCQKFEECSGCQFQMLSYDKQLQLKRDTIVKAYRFFYPELLGELDQSEFGKVIGCENQYAYRTKLTPHYKVPRVIKNETLSIGLNHVNPTMQVVDLESCAIATPSINRALTITRKKIKEEVKNEPLEAQGRQRTILLRDGLRMNKETGEHTRACYGESSKVMTEKVEDFVFQFDPSSFFQNNNSILIPVLEYIKYHIGLGAKSYKYLVDTYCGVGFFGISLSKSIPKEGKVFGIELSERSINFATHNAMLNGLEVPKRMQFISGSADSMFKNEEFLNSGIKGKESIVIMDPSRKGSTESFMRQLLEFKPKLIIYVSCNVFTQARDLSLFNKLQEEGSISYRVRDVVGFDFFPQTKHVETVAVLELLD</sequence>
<dbReference type="InterPro" id="IPR010280">
    <property type="entry name" value="U5_MeTrfase_fam"/>
</dbReference>
<evidence type="ECO:0000256" key="6">
    <source>
        <dbReference type="SAM" id="MobiDB-lite"/>
    </source>
</evidence>
<dbReference type="RefSeq" id="XP_001386532.2">
    <property type="nucleotide sequence ID" value="XM_001386495.1"/>
</dbReference>
<feature type="active site" description="Nucleophile" evidence="4">
    <location>
        <position position="492"/>
    </location>
</feature>
<gene>
    <name evidence="7" type="primary">TRM1</name>
    <name evidence="7" type="ORF">PICST_50774</name>
</gene>
<evidence type="ECO:0000313" key="8">
    <source>
        <dbReference type="Proteomes" id="UP000002258"/>
    </source>
</evidence>
<proteinExistence type="inferred from homology"/>
<dbReference type="GO" id="GO:0032259">
    <property type="term" value="P:methylation"/>
    <property type="evidence" value="ECO:0007669"/>
    <property type="project" value="UniProtKB-KW"/>
</dbReference>
<feature type="binding site" evidence="4">
    <location>
        <position position="410"/>
    </location>
    <ligand>
        <name>S-adenosyl-L-methionine</name>
        <dbReference type="ChEBI" id="CHEBI:59789"/>
    </ligand>
</feature>
<dbReference type="Gene3D" id="3.40.50.150">
    <property type="entry name" value="Vaccinia Virus protein VP39"/>
    <property type="match status" value="2"/>
</dbReference>
<dbReference type="GO" id="GO:0008033">
    <property type="term" value="P:tRNA processing"/>
    <property type="evidence" value="ECO:0007669"/>
    <property type="project" value="InterPro"/>
</dbReference>
<dbReference type="PROSITE" id="PS51622">
    <property type="entry name" value="SAM_MT_RNA_M5U_2"/>
    <property type="match status" value="1"/>
</dbReference>
<dbReference type="InterPro" id="IPR025795">
    <property type="entry name" value="tRNA_(uracil-5-)_MeTrfase"/>
</dbReference>
<keyword evidence="8" id="KW-1185">Reference proteome</keyword>
<dbReference type="OMA" id="HEQGNFR"/>
<dbReference type="Gene3D" id="2.40.50.1070">
    <property type="match status" value="2"/>
</dbReference>
<dbReference type="InterPro" id="IPR030391">
    <property type="entry name" value="MeTrfase_TrmA_CS"/>
</dbReference>
<dbReference type="PANTHER" id="PTHR11061">
    <property type="entry name" value="RNA M5U METHYLTRANSFERASE"/>
    <property type="match status" value="1"/>
</dbReference>
<feature type="active site" evidence="5">
    <location>
        <position position="492"/>
    </location>
</feature>
<dbReference type="AlphaFoldDB" id="A3M0D5"/>
<evidence type="ECO:0000256" key="5">
    <source>
        <dbReference type="PROSITE-ProRule" id="PRU10015"/>
    </source>
</evidence>
<keyword evidence="1 4" id="KW-0489">Methyltransferase</keyword>
<evidence type="ECO:0000256" key="2">
    <source>
        <dbReference type="ARBA" id="ARBA00022679"/>
    </source>
</evidence>
<dbReference type="OrthoDB" id="10250660at2759"/>
<comment type="similarity">
    <text evidence="4">Belongs to the class I-like SAM-binding methyltransferase superfamily. RNA M5U methyltransferase family.</text>
</comment>
<evidence type="ECO:0000256" key="3">
    <source>
        <dbReference type="ARBA" id="ARBA00022691"/>
    </source>
</evidence>
<reference evidence="7 8" key="1">
    <citation type="journal article" date="2007" name="Nat. Biotechnol.">
        <title>Genome sequence of the lignocellulose-bioconverting and xylose-fermenting yeast Pichia stipitis.</title>
        <authorList>
            <person name="Jeffries T.W."/>
            <person name="Grigoriev I.V."/>
            <person name="Grimwood J."/>
            <person name="Laplaza J.M."/>
            <person name="Aerts A."/>
            <person name="Salamov A."/>
            <person name="Schmutz J."/>
            <person name="Lindquist E."/>
            <person name="Dehal P."/>
            <person name="Shapiro H."/>
            <person name="Jin Y.S."/>
            <person name="Passoth V."/>
            <person name="Richardson P.M."/>
        </authorList>
    </citation>
    <scope>NUCLEOTIDE SEQUENCE [LARGE SCALE GENOMIC DNA]</scope>
    <source>
        <strain evidence="8">ATCC 58785 / CBS 6054 / NBRC 10063 / NRRL Y-11545</strain>
    </source>
</reference>
<feature type="binding site" evidence="4">
    <location>
        <position position="465"/>
    </location>
    <ligand>
        <name>S-adenosyl-L-methionine</name>
        <dbReference type="ChEBI" id="CHEBI:59789"/>
    </ligand>
</feature>
<dbReference type="KEGG" id="pic:PICST_50774"/>
<dbReference type="InterPro" id="IPR029063">
    <property type="entry name" value="SAM-dependent_MTases_sf"/>
</dbReference>
<keyword evidence="2 4" id="KW-0808">Transferase</keyword>
<dbReference type="GeneID" id="4840906"/>
<dbReference type="PROSITE" id="PS01230">
    <property type="entry name" value="TRMA_1"/>
    <property type="match status" value="1"/>
</dbReference>
<accession>A3M0D5</accession>
<organism evidence="7 8">
    <name type="scientific">Scheffersomyces stipitis (strain ATCC 58785 / CBS 6054 / NBRC 10063 / NRRL Y-11545)</name>
    <name type="common">Yeast</name>
    <name type="synonym">Pichia stipitis</name>
    <dbReference type="NCBI Taxonomy" id="322104"/>
    <lineage>
        <taxon>Eukaryota</taxon>
        <taxon>Fungi</taxon>
        <taxon>Dikarya</taxon>
        <taxon>Ascomycota</taxon>
        <taxon>Saccharomycotina</taxon>
        <taxon>Pichiomycetes</taxon>
        <taxon>Debaryomycetaceae</taxon>
        <taxon>Scheffersomyces</taxon>
    </lineage>
</organism>
<dbReference type="Pfam" id="PF05958">
    <property type="entry name" value="tRNA_U5-meth_tr"/>
    <property type="match status" value="1"/>
</dbReference>
<evidence type="ECO:0000256" key="1">
    <source>
        <dbReference type="ARBA" id="ARBA00022603"/>
    </source>
</evidence>
<dbReference type="HOGENOM" id="CLU_014689_3_2_1"/>
<evidence type="ECO:0000256" key="4">
    <source>
        <dbReference type="PROSITE-ProRule" id="PRU01024"/>
    </source>
</evidence>
<dbReference type="InterPro" id="IPR030390">
    <property type="entry name" value="MeTrfase_TrmA_AS"/>
</dbReference>
<dbReference type="GO" id="GO:0009451">
    <property type="term" value="P:RNA modification"/>
    <property type="evidence" value="ECO:0007669"/>
    <property type="project" value="UniProtKB-ARBA"/>
</dbReference>
<dbReference type="PROSITE" id="PS01231">
    <property type="entry name" value="TRMA_2"/>
    <property type="match status" value="1"/>
</dbReference>
<protein>
    <submittedName>
        <fullName evidence="7">RNA methyltransferase tRNA(M5U54)methyltransferase</fullName>
        <ecNumber evidence="7">2.1.1.35</ecNumber>
    </submittedName>
</protein>
<feature type="compositionally biased region" description="Basic residues" evidence="6">
    <location>
        <begin position="20"/>
        <end position="31"/>
    </location>
</feature>
<dbReference type="EC" id="2.1.1.35" evidence="7"/>
<dbReference type="PROSITE" id="PS51687">
    <property type="entry name" value="SAM_MT_RNA_M5U"/>
    <property type="match status" value="1"/>
</dbReference>
<dbReference type="PANTHER" id="PTHR11061:SF30">
    <property type="entry name" value="TRNA (URACIL(54)-C(5))-METHYLTRANSFERASE"/>
    <property type="match status" value="1"/>
</dbReference>
<dbReference type="SUPFAM" id="SSF53335">
    <property type="entry name" value="S-adenosyl-L-methionine-dependent methyltransferases"/>
    <property type="match status" value="1"/>
</dbReference>
<evidence type="ECO:0000313" key="7">
    <source>
        <dbReference type="EMBL" id="ABN68503.2"/>
    </source>
</evidence>
<feature type="region of interest" description="Disordered" evidence="6">
    <location>
        <begin position="1"/>
        <end position="34"/>
    </location>
</feature>
<dbReference type="STRING" id="322104.A3M0D5"/>